<dbReference type="Proteomes" id="UP000603453">
    <property type="component" value="Unassembled WGS sequence"/>
</dbReference>
<name>A0A8H7UTC4_9FUNG</name>
<proteinExistence type="predicted"/>
<evidence type="ECO:0000313" key="1">
    <source>
        <dbReference type="EMBL" id="KAG2191318.1"/>
    </source>
</evidence>
<keyword evidence="2" id="KW-1185">Reference proteome</keyword>
<reference evidence="1" key="1">
    <citation type="submission" date="2020-12" db="EMBL/GenBank/DDBJ databases">
        <title>Metabolic potential, ecology and presence of endohyphal bacteria is reflected in genomic diversity of Mucoromycotina.</title>
        <authorList>
            <person name="Muszewska A."/>
            <person name="Okrasinska A."/>
            <person name="Steczkiewicz K."/>
            <person name="Drgas O."/>
            <person name="Orlowska M."/>
            <person name="Perlinska-Lenart U."/>
            <person name="Aleksandrzak-Piekarczyk T."/>
            <person name="Szatraj K."/>
            <person name="Zielenkiewicz U."/>
            <person name="Pilsyk S."/>
            <person name="Malc E."/>
            <person name="Mieczkowski P."/>
            <person name="Kruszewska J.S."/>
            <person name="Biernat P."/>
            <person name="Pawlowska J."/>
        </authorList>
    </citation>
    <scope>NUCLEOTIDE SEQUENCE</scope>
    <source>
        <strain evidence="1">WA0000017839</strain>
    </source>
</reference>
<dbReference type="EMBL" id="JAEPRD010000433">
    <property type="protein sequence ID" value="KAG2191318.1"/>
    <property type="molecule type" value="Genomic_DNA"/>
</dbReference>
<sequence length="69" mass="8335">MRIPFIEFLKKMFNEVQIEVIQNGLKLTTPSPQQQVCYKDQLYCHIYIPYLLTHYLKNYEQQLVLTPQT</sequence>
<accession>A0A8H7UTC4</accession>
<gene>
    <name evidence="1" type="ORF">INT47_007109</name>
</gene>
<organism evidence="1 2">
    <name type="scientific">Mucor saturninus</name>
    <dbReference type="NCBI Taxonomy" id="64648"/>
    <lineage>
        <taxon>Eukaryota</taxon>
        <taxon>Fungi</taxon>
        <taxon>Fungi incertae sedis</taxon>
        <taxon>Mucoromycota</taxon>
        <taxon>Mucoromycotina</taxon>
        <taxon>Mucoromycetes</taxon>
        <taxon>Mucorales</taxon>
        <taxon>Mucorineae</taxon>
        <taxon>Mucoraceae</taxon>
        <taxon>Mucor</taxon>
    </lineage>
</organism>
<protein>
    <submittedName>
        <fullName evidence="1">Uncharacterized protein</fullName>
    </submittedName>
</protein>
<comment type="caution">
    <text evidence="1">The sequence shown here is derived from an EMBL/GenBank/DDBJ whole genome shotgun (WGS) entry which is preliminary data.</text>
</comment>
<evidence type="ECO:0000313" key="2">
    <source>
        <dbReference type="Proteomes" id="UP000603453"/>
    </source>
</evidence>
<dbReference type="AlphaFoldDB" id="A0A8H7UTC4"/>